<accession>A0A6M5Z346</accession>
<dbReference type="AlphaFoldDB" id="A0A6M5Z346"/>
<gene>
    <name evidence="1" type="ORF">FTUN_7749</name>
</gene>
<proteinExistence type="predicted"/>
<evidence type="ECO:0000313" key="1">
    <source>
        <dbReference type="EMBL" id="QJX00125.1"/>
    </source>
</evidence>
<dbReference type="Proteomes" id="UP000503447">
    <property type="component" value="Chromosome"/>
</dbReference>
<dbReference type="RefSeq" id="WP_171474944.1">
    <property type="nucleotide sequence ID" value="NZ_CP053452.2"/>
</dbReference>
<dbReference type="SUPFAM" id="SSF48452">
    <property type="entry name" value="TPR-like"/>
    <property type="match status" value="1"/>
</dbReference>
<protein>
    <recommendedName>
        <fullName evidence="3">Tetratricopeptide repeat protein</fullName>
    </recommendedName>
</protein>
<evidence type="ECO:0008006" key="3">
    <source>
        <dbReference type="Google" id="ProtNLM"/>
    </source>
</evidence>
<reference evidence="2" key="1">
    <citation type="submission" date="2020-05" db="EMBL/GenBank/DDBJ databases">
        <title>Frigoriglobus tundricola gen. nov., sp. nov., a psychrotolerant cellulolytic planctomycete of the family Gemmataceae with two divergent copies of 16S rRNA gene.</title>
        <authorList>
            <person name="Kulichevskaya I.S."/>
            <person name="Ivanova A.A."/>
            <person name="Naumoff D.G."/>
            <person name="Beletsky A.V."/>
            <person name="Rijpstra W.I.C."/>
            <person name="Sinninghe Damste J.S."/>
            <person name="Mardanov A.V."/>
            <person name="Ravin N.V."/>
            <person name="Dedysh S.N."/>
        </authorList>
    </citation>
    <scope>NUCLEOTIDE SEQUENCE [LARGE SCALE GENOMIC DNA]</scope>
    <source>
        <strain evidence="2">PL17</strain>
    </source>
</reference>
<dbReference type="KEGG" id="ftj:FTUN_7749"/>
<evidence type="ECO:0000313" key="2">
    <source>
        <dbReference type="Proteomes" id="UP000503447"/>
    </source>
</evidence>
<keyword evidence="2" id="KW-1185">Reference proteome</keyword>
<organism evidence="1 2">
    <name type="scientific">Frigoriglobus tundricola</name>
    <dbReference type="NCBI Taxonomy" id="2774151"/>
    <lineage>
        <taxon>Bacteria</taxon>
        <taxon>Pseudomonadati</taxon>
        <taxon>Planctomycetota</taxon>
        <taxon>Planctomycetia</taxon>
        <taxon>Gemmatales</taxon>
        <taxon>Gemmataceae</taxon>
        <taxon>Frigoriglobus</taxon>
    </lineage>
</organism>
<dbReference type="Gene3D" id="1.25.40.10">
    <property type="entry name" value="Tetratricopeptide repeat domain"/>
    <property type="match status" value="1"/>
</dbReference>
<dbReference type="InterPro" id="IPR011990">
    <property type="entry name" value="TPR-like_helical_dom_sf"/>
</dbReference>
<sequence length="253" mass="26342">MTRPTAINASAQPTIEALMVRFLASRSDAAPAAVETGESEVEPHEVAAGFRVDPRAAWLDATASIVTGGNAPPPAVQLPPDWAALVAQPAAAFAVPMAAGHFPQRVKDLQPLLAKFDPAELRPTGTQASVPGFAGLRGWVAKNGTSNPLVASGIARTLGDFQTADTLLSGVSGADNDRAALLWQMGQCTEALAAWDAMTETPAVLFNRGMARLFLGQLSGARSAFQKATESIPEASGWYALARLYLAVADVHG</sequence>
<name>A0A6M5Z346_9BACT</name>
<dbReference type="EMBL" id="CP053452">
    <property type="protein sequence ID" value="QJX00125.1"/>
    <property type="molecule type" value="Genomic_DNA"/>
</dbReference>